<evidence type="ECO:0000313" key="1">
    <source>
        <dbReference type="EMBL" id="WXC81745.1"/>
    </source>
</evidence>
<sequence length="45" mass="5211">MVYDRQLKGPAQLKKDGPFAEKLTKDQAEHVKQTLTNHLMMQVSR</sequence>
<accession>A0ABZ2P428</accession>
<reference evidence="1" key="1">
    <citation type="journal article" date="2021" name="Int. J. Syst. Evol. Microbiol.">
        <title>Bradyrhizobium septentrionale sp. nov. (sv. septentrionale) and Bradyrhizobium quebecense sp. nov. (sv. septentrionale) associated with legumes native to Canada possess rearranged symbiosis genes and numerous insertion sequences.</title>
        <authorList>
            <person name="Bromfield E.S.P."/>
            <person name="Cloutier S."/>
        </authorList>
    </citation>
    <scope>NUCLEOTIDE SEQUENCE</scope>
    <source>
        <strain evidence="1">5S5</strain>
    </source>
</reference>
<dbReference type="RefSeq" id="WP_338821959.1">
    <property type="nucleotide sequence ID" value="NZ_CP147708.1"/>
</dbReference>
<dbReference type="EMBL" id="CP147711">
    <property type="protein sequence ID" value="WXC81745.1"/>
    <property type="molecule type" value="Genomic_DNA"/>
</dbReference>
<dbReference type="Proteomes" id="UP001432046">
    <property type="component" value="Chromosome"/>
</dbReference>
<evidence type="ECO:0000313" key="2">
    <source>
        <dbReference type="Proteomes" id="UP001432046"/>
    </source>
</evidence>
<name>A0ABZ2P428_9BRAD</name>
<protein>
    <submittedName>
        <fullName evidence="1">Uncharacterized protein</fullName>
    </submittedName>
</protein>
<gene>
    <name evidence="1" type="ORF">WDK88_09115</name>
</gene>
<organism evidence="1 2">
    <name type="scientific">Bradyrhizobium septentrionale</name>
    <dbReference type="NCBI Taxonomy" id="1404411"/>
    <lineage>
        <taxon>Bacteria</taxon>
        <taxon>Pseudomonadati</taxon>
        <taxon>Pseudomonadota</taxon>
        <taxon>Alphaproteobacteria</taxon>
        <taxon>Hyphomicrobiales</taxon>
        <taxon>Nitrobacteraceae</taxon>
        <taxon>Bradyrhizobium</taxon>
    </lineage>
</organism>
<proteinExistence type="predicted"/>
<keyword evidence="2" id="KW-1185">Reference proteome</keyword>
<reference evidence="1" key="2">
    <citation type="submission" date="2024-03" db="EMBL/GenBank/DDBJ databases">
        <authorList>
            <person name="Bromfield E.S.P."/>
            <person name="Cloutier S."/>
        </authorList>
    </citation>
    <scope>NUCLEOTIDE SEQUENCE</scope>
    <source>
        <strain evidence="1">5S5</strain>
    </source>
</reference>